<dbReference type="GO" id="GO:0005739">
    <property type="term" value="C:mitochondrion"/>
    <property type="evidence" value="ECO:0007669"/>
    <property type="project" value="TreeGrafter"/>
</dbReference>
<feature type="transmembrane region" description="Helical" evidence="6">
    <location>
        <begin position="111"/>
        <end position="128"/>
    </location>
</feature>
<dbReference type="OrthoDB" id="10267969at2759"/>
<sequence length="235" mass="26944">MASFFKFYQRSFDKRPVITLICANATLSALGDGVAQGSQITLAKRDPYNVERPKPRYDYLRTLRFVVFGGVMGPIIGRWASFLEYRFPLRAVTGGKASMSALVKRVASDQLIMSPIGLVVFLGSMGLMERRSTDEINQKYKDLLMPALIANWTVWPFAQMINYRYMPLAYRVPFQSTCGVFWTLYLSLLNSSDNKTVDRQEILDKIEAQPIYASRVKHDREELVLGQARERIRQH</sequence>
<evidence type="ECO:0000256" key="1">
    <source>
        <dbReference type="ARBA" id="ARBA00004141"/>
    </source>
</evidence>
<dbReference type="PANTHER" id="PTHR11266">
    <property type="entry name" value="PEROXISOMAL MEMBRANE PROTEIN 2, PXMP2 MPV17"/>
    <property type="match status" value="1"/>
</dbReference>
<dbReference type="HOGENOM" id="CLU_049109_8_0_1"/>
<dbReference type="EMBL" id="KN837111">
    <property type="protein sequence ID" value="KIJ45655.1"/>
    <property type="molecule type" value="Genomic_DNA"/>
</dbReference>
<organism evidence="7 8">
    <name type="scientific">Sphaerobolus stellatus (strain SS14)</name>
    <dbReference type="NCBI Taxonomy" id="990650"/>
    <lineage>
        <taxon>Eukaryota</taxon>
        <taxon>Fungi</taxon>
        <taxon>Dikarya</taxon>
        <taxon>Basidiomycota</taxon>
        <taxon>Agaricomycotina</taxon>
        <taxon>Agaricomycetes</taxon>
        <taxon>Phallomycetidae</taxon>
        <taxon>Geastrales</taxon>
        <taxon>Sphaerobolaceae</taxon>
        <taxon>Sphaerobolus</taxon>
    </lineage>
</organism>
<dbReference type="AlphaFoldDB" id="A0A0C9W239"/>
<keyword evidence="4 6" id="KW-1133">Transmembrane helix</keyword>
<comment type="subcellular location">
    <subcellularLocation>
        <location evidence="1">Membrane</location>
        <topology evidence="1">Multi-pass membrane protein</topology>
    </subcellularLocation>
</comment>
<evidence type="ECO:0000256" key="5">
    <source>
        <dbReference type="ARBA" id="ARBA00023136"/>
    </source>
</evidence>
<evidence type="ECO:0008006" key="9">
    <source>
        <dbReference type="Google" id="ProtNLM"/>
    </source>
</evidence>
<keyword evidence="3 6" id="KW-0812">Transmembrane</keyword>
<evidence type="ECO:0000256" key="2">
    <source>
        <dbReference type="ARBA" id="ARBA00006824"/>
    </source>
</evidence>
<keyword evidence="5 6" id="KW-0472">Membrane</keyword>
<evidence type="ECO:0000256" key="3">
    <source>
        <dbReference type="ARBA" id="ARBA00022692"/>
    </source>
</evidence>
<dbReference type="Proteomes" id="UP000054279">
    <property type="component" value="Unassembled WGS sequence"/>
</dbReference>
<dbReference type="GO" id="GO:0016020">
    <property type="term" value="C:membrane"/>
    <property type="evidence" value="ECO:0007669"/>
    <property type="project" value="UniProtKB-SubCell"/>
</dbReference>
<name>A0A0C9W239_SPHS4</name>
<proteinExistence type="inferred from homology"/>
<dbReference type="InterPro" id="IPR007248">
    <property type="entry name" value="Mpv17_PMP22"/>
</dbReference>
<reference evidence="7 8" key="1">
    <citation type="submission" date="2014-06" db="EMBL/GenBank/DDBJ databases">
        <title>Evolutionary Origins and Diversification of the Mycorrhizal Mutualists.</title>
        <authorList>
            <consortium name="DOE Joint Genome Institute"/>
            <consortium name="Mycorrhizal Genomics Consortium"/>
            <person name="Kohler A."/>
            <person name="Kuo A."/>
            <person name="Nagy L.G."/>
            <person name="Floudas D."/>
            <person name="Copeland A."/>
            <person name="Barry K.W."/>
            <person name="Cichocki N."/>
            <person name="Veneault-Fourrey C."/>
            <person name="LaButti K."/>
            <person name="Lindquist E.A."/>
            <person name="Lipzen A."/>
            <person name="Lundell T."/>
            <person name="Morin E."/>
            <person name="Murat C."/>
            <person name="Riley R."/>
            <person name="Ohm R."/>
            <person name="Sun H."/>
            <person name="Tunlid A."/>
            <person name="Henrissat B."/>
            <person name="Grigoriev I.V."/>
            <person name="Hibbett D.S."/>
            <person name="Martin F."/>
        </authorList>
    </citation>
    <scope>NUCLEOTIDE SEQUENCE [LARGE SCALE GENOMIC DNA]</scope>
    <source>
        <strain evidence="7 8">SS14</strain>
    </source>
</reference>
<evidence type="ECO:0000313" key="8">
    <source>
        <dbReference type="Proteomes" id="UP000054279"/>
    </source>
</evidence>
<accession>A0A0C9W239</accession>
<gene>
    <name evidence="7" type="ORF">M422DRAFT_29758</name>
</gene>
<evidence type="ECO:0000256" key="6">
    <source>
        <dbReference type="RuleBase" id="RU363053"/>
    </source>
</evidence>
<evidence type="ECO:0000313" key="7">
    <source>
        <dbReference type="EMBL" id="KIJ45655.1"/>
    </source>
</evidence>
<evidence type="ECO:0000256" key="4">
    <source>
        <dbReference type="ARBA" id="ARBA00022989"/>
    </source>
</evidence>
<dbReference type="PANTHER" id="PTHR11266:SF50">
    <property type="entry name" value="VACUOLAR MEMBRANE PROTEIN YOR292C"/>
    <property type="match status" value="1"/>
</dbReference>
<protein>
    <recommendedName>
        <fullName evidence="9">Protein SYM1</fullName>
    </recommendedName>
</protein>
<dbReference type="Pfam" id="PF04117">
    <property type="entry name" value="Mpv17_PMP22"/>
    <property type="match status" value="1"/>
</dbReference>
<feature type="transmembrane region" description="Helical" evidence="6">
    <location>
        <begin position="62"/>
        <end position="80"/>
    </location>
</feature>
<keyword evidence="8" id="KW-1185">Reference proteome</keyword>
<comment type="similarity">
    <text evidence="2 6">Belongs to the peroxisomal membrane protein PXMP2/4 family.</text>
</comment>